<dbReference type="EMBL" id="VYZN01000059">
    <property type="protein sequence ID" value="KAE9525689.1"/>
    <property type="molecule type" value="Genomic_DNA"/>
</dbReference>
<proteinExistence type="predicted"/>
<evidence type="ECO:0000313" key="1">
    <source>
        <dbReference type="EMBL" id="KAE9525689.1"/>
    </source>
</evidence>
<evidence type="ECO:0000313" key="2">
    <source>
        <dbReference type="Proteomes" id="UP000475862"/>
    </source>
</evidence>
<sequence>MDMQYMLKIKSGQVGTAQLYIRCSVDHYHYTKKGDQFFSIYRRGVRFLKIYKGRRRIEEVGNHCINMMLQISFSFSVIISIRPRISFIGLPSIGIFSSFNIFEIEITFHHDQIVVTVYISTRITPTIFDLGLNTHLIPIKRSVWREALCFLSRLSFLLHESIDLFDYYFIESNVGSAPTTTFINKAQY</sequence>
<reference evidence="1 2" key="1">
    <citation type="submission" date="2019-08" db="EMBL/GenBank/DDBJ databases">
        <title>The genome of the soybean aphid Biotype 1, its phylome, world population structure and adaptation to the North American continent.</title>
        <authorList>
            <person name="Giordano R."/>
            <person name="Donthu R.K."/>
            <person name="Hernandez A.G."/>
            <person name="Wright C.L."/>
            <person name="Zimin A.V."/>
        </authorList>
    </citation>
    <scope>NUCLEOTIDE SEQUENCE [LARGE SCALE GENOMIC DNA]</scope>
    <source>
        <tissue evidence="1">Whole aphids</tissue>
    </source>
</reference>
<protein>
    <submittedName>
        <fullName evidence="1">Uncharacterized protein</fullName>
    </submittedName>
</protein>
<name>A0A6G0T536_APHGL</name>
<dbReference type="AlphaFoldDB" id="A0A6G0T536"/>
<dbReference type="Proteomes" id="UP000475862">
    <property type="component" value="Unassembled WGS sequence"/>
</dbReference>
<keyword evidence="2" id="KW-1185">Reference proteome</keyword>
<comment type="caution">
    <text evidence="1">The sequence shown here is derived from an EMBL/GenBank/DDBJ whole genome shotgun (WGS) entry which is preliminary data.</text>
</comment>
<accession>A0A6G0T536</accession>
<gene>
    <name evidence="1" type="ORF">AGLY_014216</name>
</gene>
<organism evidence="1 2">
    <name type="scientific">Aphis glycines</name>
    <name type="common">Soybean aphid</name>
    <dbReference type="NCBI Taxonomy" id="307491"/>
    <lineage>
        <taxon>Eukaryota</taxon>
        <taxon>Metazoa</taxon>
        <taxon>Ecdysozoa</taxon>
        <taxon>Arthropoda</taxon>
        <taxon>Hexapoda</taxon>
        <taxon>Insecta</taxon>
        <taxon>Pterygota</taxon>
        <taxon>Neoptera</taxon>
        <taxon>Paraneoptera</taxon>
        <taxon>Hemiptera</taxon>
        <taxon>Sternorrhyncha</taxon>
        <taxon>Aphidomorpha</taxon>
        <taxon>Aphidoidea</taxon>
        <taxon>Aphididae</taxon>
        <taxon>Aphidini</taxon>
        <taxon>Aphis</taxon>
        <taxon>Aphis</taxon>
    </lineage>
</organism>